<dbReference type="Pfam" id="PF13510">
    <property type="entry name" value="Fer2_4"/>
    <property type="match status" value="1"/>
</dbReference>
<dbReference type="Gene3D" id="3.10.20.440">
    <property type="entry name" value="2Fe-2S iron-sulphur cluster binding domain, sarcosine oxidase, alpha subunit, N-terminal domain"/>
    <property type="match status" value="1"/>
</dbReference>
<dbReference type="InterPro" id="IPR042204">
    <property type="entry name" value="2Fe-2S-bd_N"/>
</dbReference>
<dbReference type="GO" id="GO:0016491">
    <property type="term" value="F:oxidoreductase activity"/>
    <property type="evidence" value="ECO:0007669"/>
    <property type="project" value="UniProtKB-KW"/>
</dbReference>
<dbReference type="EMBL" id="FNFY01000005">
    <property type="protein sequence ID" value="SDK60372.1"/>
    <property type="molecule type" value="Genomic_DNA"/>
</dbReference>
<dbReference type="InterPro" id="IPR001041">
    <property type="entry name" value="2Fe-2S_ferredoxin-type"/>
</dbReference>
<protein>
    <submittedName>
        <fullName evidence="2">Sarcosine oxidase subunit alpha</fullName>
    </submittedName>
</protein>
<dbReference type="STRING" id="576118.SAMN05216216_10597"/>
<evidence type="ECO:0000256" key="1">
    <source>
        <dbReference type="ARBA" id="ARBA00023002"/>
    </source>
</evidence>
<proteinExistence type="predicted"/>
<dbReference type="GO" id="GO:0051536">
    <property type="term" value="F:iron-sulfur cluster binding"/>
    <property type="evidence" value="ECO:0007669"/>
    <property type="project" value="InterPro"/>
</dbReference>
<dbReference type="SUPFAM" id="SSF54292">
    <property type="entry name" value="2Fe-2S ferredoxin-like"/>
    <property type="match status" value="1"/>
</dbReference>
<sequence>MTRRILNHKILGPKKHHIVPFIWNGRTYYGAEGESITAALLANDIRTLRYHESDGAPRGLYCNIGHCSECRVTVDGRRNVRACLTPLQKNMHVDRQGALPHLVKGGGANDSL</sequence>
<keyword evidence="1" id="KW-0560">Oxidoreductase</keyword>
<accession>A0A1G9D908</accession>
<dbReference type="OrthoDB" id="573392at2"/>
<name>A0A1G9D908_9BACL</name>
<dbReference type="Proteomes" id="UP000199008">
    <property type="component" value="Unassembled WGS sequence"/>
</dbReference>
<gene>
    <name evidence="2" type="ORF">SAMN05216216_10597</name>
</gene>
<keyword evidence="3" id="KW-1185">Reference proteome</keyword>
<dbReference type="CDD" id="cd00207">
    <property type="entry name" value="fer2"/>
    <property type="match status" value="1"/>
</dbReference>
<evidence type="ECO:0000313" key="2">
    <source>
        <dbReference type="EMBL" id="SDK60372.1"/>
    </source>
</evidence>
<dbReference type="AlphaFoldDB" id="A0A1G9D908"/>
<dbReference type="InterPro" id="IPR036010">
    <property type="entry name" value="2Fe-2S_ferredoxin-like_sf"/>
</dbReference>
<reference evidence="3" key="1">
    <citation type="submission" date="2016-10" db="EMBL/GenBank/DDBJ databases">
        <authorList>
            <person name="Varghese N."/>
            <person name="Submissions S."/>
        </authorList>
    </citation>
    <scope>NUCLEOTIDE SEQUENCE [LARGE SCALE GENOMIC DNA]</scope>
    <source>
        <strain evidence="3">CGMCC 1.8895</strain>
    </source>
</reference>
<organism evidence="2 3">
    <name type="scientific">Lacicoccus qingdaonensis</name>
    <dbReference type="NCBI Taxonomy" id="576118"/>
    <lineage>
        <taxon>Bacteria</taxon>
        <taxon>Bacillati</taxon>
        <taxon>Bacillota</taxon>
        <taxon>Bacilli</taxon>
        <taxon>Bacillales</taxon>
        <taxon>Salinicoccaceae</taxon>
        <taxon>Lacicoccus</taxon>
    </lineage>
</organism>
<dbReference type="RefSeq" id="WP_092985222.1">
    <property type="nucleotide sequence ID" value="NZ_FNFY01000005.1"/>
</dbReference>
<evidence type="ECO:0000313" key="3">
    <source>
        <dbReference type="Proteomes" id="UP000199008"/>
    </source>
</evidence>